<reference evidence="6 7" key="1">
    <citation type="journal article" date="2018" name="Gigascience">
        <title>Genomes of trombidid mites reveal novel predicted allergens and laterally-transferred genes associated with secondary metabolism.</title>
        <authorList>
            <person name="Dong X."/>
            <person name="Chaisiri K."/>
            <person name="Xia D."/>
            <person name="Armstrong S.D."/>
            <person name="Fang Y."/>
            <person name="Donnelly M.J."/>
            <person name="Kadowaki T."/>
            <person name="McGarry J.W."/>
            <person name="Darby A.C."/>
            <person name="Makepeace B.L."/>
        </authorList>
    </citation>
    <scope>NUCLEOTIDE SEQUENCE [LARGE SCALE GENOMIC DNA]</scope>
    <source>
        <strain evidence="6">UoL-UT</strain>
    </source>
</reference>
<keyword evidence="7" id="KW-1185">Reference proteome</keyword>
<dbReference type="Proteomes" id="UP000288716">
    <property type="component" value="Unassembled WGS sequence"/>
</dbReference>
<evidence type="ECO:0000256" key="2">
    <source>
        <dbReference type="ARBA" id="ARBA00022692"/>
    </source>
</evidence>
<name>A0A443SHR6_9ACAR</name>
<dbReference type="GO" id="GO:0016020">
    <property type="term" value="C:membrane"/>
    <property type="evidence" value="ECO:0007669"/>
    <property type="project" value="UniProtKB-SubCell"/>
</dbReference>
<evidence type="ECO:0000313" key="7">
    <source>
        <dbReference type="Proteomes" id="UP000288716"/>
    </source>
</evidence>
<gene>
    <name evidence="6" type="ORF">B4U80_11388</name>
</gene>
<organism evidence="6 7">
    <name type="scientific">Leptotrombidium deliense</name>
    <dbReference type="NCBI Taxonomy" id="299467"/>
    <lineage>
        <taxon>Eukaryota</taxon>
        <taxon>Metazoa</taxon>
        <taxon>Ecdysozoa</taxon>
        <taxon>Arthropoda</taxon>
        <taxon>Chelicerata</taxon>
        <taxon>Arachnida</taxon>
        <taxon>Acari</taxon>
        <taxon>Acariformes</taxon>
        <taxon>Trombidiformes</taxon>
        <taxon>Prostigmata</taxon>
        <taxon>Anystina</taxon>
        <taxon>Parasitengona</taxon>
        <taxon>Trombiculoidea</taxon>
        <taxon>Trombiculidae</taxon>
        <taxon>Leptotrombidium</taxon>
    </lineage>
</organism>
<feature type="transmembrane region" description="Helical" evidence="5">
    <location>
        <begin position="7"/>
        <end position="24"/>
    </location>
</feature>
<accession>A0A443SHR6</accession>
<dbReference type="AlphaFoldDB" id="A0A443SHR6"/>
<dbReference type="Pfam" id="PF00230">
    <property type="entry name" value="MIP"/>
    <property type="match status" value="1"/>
</dbReference>
<dbReference type="GO" id="GO:0015267">
    <property type="term" value="F:channel activity"/>
    <property type="evidence" value="ECO:0007669"/>
    <property type="project" value="InterPro"/>
</dbReference>
<sequence>MENKNKTAYYNMIVNTYIYLRLVSIPGHQGALGISKPHDVLGPWQIFGVEFVLTFLVVFTIFATLDANKRSMGSDSLSIGIAYLRV</sequence>
<evidence type="ECO:0000313" key="6">
    <source>
        <dbReference type="EMBL" id="RWS27067.1"/>
    </source>
</evidence>
<dbReference type="Gene3D" id="1.20.1080.10">
    <property type="entry name" value="Glycerol uptake facilitator protein"/>
    <property type="match status" value="1"/>
</dbReference>
<dbReference type="STRING" id="299467.A0A443SHR6"/>
<comment type="caution">
    <text evidence="6">The sequence shown here is derived from an EMBL/GenBank/DDBJ whole genome shotgun (WGS) entry which is preliminary data.</text>
</comment>
<dbReference type="InterPro" id="IPR000425">
    <property type="entry name" value="MIP"/>
</dbReference>
<dbReference type="SUPFAM" id="SSF81338">
    <property type="entry name" value="Aquaporin-like"/>
    <property type="match status" value="1"/>
</dbReference>
<dbReference type="InterPro" id="IPR023271">
    <property type="entry name" value="Aquaporin-like"/>
</dbReference>
<dbReference type="EMBL" id="NCKV01002272">
    <property type="protein sequence ID" value="RWS27067.1"/>
    <property type="molecule type" value="Genomic_DNA"/>
</dbReference>
<evidence type="ECO:0000256" key="5">
    <source>
        <dbReference type="SAM" id="Phobius"/>
    </source>
</evidence>
<dbReference type="OrthoDB" id="3222at2759"/>
<dbReference type="VEuPathDB" id="VectorBase:LDEU004973"/>
<proteinExistence type="predicted"/>
<keyword evidence="2 5" id="KW-0812">Transmembrane</keyword>
<evidence type="ECO:0000256" key="1">
    <source>
        <dbReference type="ARBA" id="ARBA00004141"/>
    </source>
</evidence>
<comment type="subcellular location">
    <subcellularLocation>
        <location evidence="1">Membrane</location>
        <topology evidence="1">Multi-pass membrane protein</topology>
    </subcellularLocation>
</comment>
<evidence type="ECO:0000256" key="3">
    <source>
        <dbReference type="ARBA" id="ARBA00022989"/>
    </source>
</evidence>
<evidence type="ECO:0000256" key="4">
    <source>
        <dbReference type="ARBA" id="ARBA00023136"/>
    </source>
</evidence>
<feature type="transmembrane region" description="Helical" evidence="5">
    <location>
        <begin position="44"/>
        <end position="65"/>
    </location>
</feature>
<protein>
    <submittedName>
        <fullName evidence="6">Neurogenic protein big brain-like protein</fullName>
    </submittedName>
</protein>
<keyword evidence="3 5" id="KW-1133">Transmembrane helix</keyword>
<keyword evidence="4 5" id="KW-0472">Membrane</keyword>